<evidence type="ECO:0000259" key="3">
    <source>
        <dbReference type="PROSITE" id="PS50198"/>
    </source>
</evidence>
<dbReference type="InterPro" id="IPR046357">
    <property type="entry name" value="PPIase_dom_sf"/>
</dbReference>
<dbReference type="AlphaFoldDB" id="A0A6N9HMT1"/>
<proteinExistence type="predicted"/>
<dbReference type="RefSeq" id="WP_161027643.1">
    <property type="nucleotide sequence ID" value="NZ_WWCJ01000019.1"/>
</dbReference>
<protein>
    <recommendedName>
        <fullName evidence="3">PpiC domain-containing protein</fullName>
    </recommendedName>
</protein>
<keyword evidence="2" id="KW-0812">Transmembrane</keyword>
<gene>
    <name evidence="4" type="ORF">GTP41_21580</name>
</gene>
<dbReference type="Pfam" id="PF00639">
    <property type="entry name" value="Rotamase"/>
    <property type="match status" value="1"/>
</dbReference>
<sequence>MPLTPSDRKCSNCERPMRALDLSGHYQRRVEIDTCAHCCLVWFDDTESVRLAGPGIAEMVREIHGAMQAGGEHAHAVSLARVQTCPVCKAALKPVANLTRFGRTSHLQCPNGHGYYQTYILYLAEKGFVRPLAWSDIRTMLAEGKEMFCASCGCPLPARPHEACPACRSAVGIIDPSRLANAIAPEAAPVQPAPAMEQHKCQACGGALAPSRDIHCPHCQAPVRRNDTADAVAAANAAVNAAAEAASAPAGQPSLQSANLAAAQYAMQDFARERREHRMQKMEMRLAIGLVLAGLVLGLFVLLHQPSERNDISTQGAPIKSFSAQFRQPAMECDPQAAVRRQARVRQLLVRPENEDLGPASATLEAMHAAYARATTLRQQWETSGAYELLAEQEGKPASATQDTPAGMFRRGEATPVVERAAFCLPLNEISPPLLGNEGFHLIQVVEAR</sequence>
<keyword evidence="1" id="KW-0697">Rotamase</keyword>
<organism evidence="4 5">
    <name type="scientific">Pseudoduganella guangdongensis</name>
    <dbReference type="NCBI Taxonomy" id="2692179"/>
    <lineage>
        <taxon>Bacteria</taxon>
        <taxon>Pseudomonadati</taxon>
        <taxon>Pseudomonadota</taxon>
        <taxon>Betaproteobacteria</taxon>
        <taxon>Burkholderiales</taxon>
        <taxon>Oxalobacteraceae</taxon>
        <taxon>Telluria group</taxon>
        <taxon>Pseudoduganella</taxon>
    </lineage>
</organism>
<evidence type="ECO:0000256" key="1">
    <source>
        <dbReference type="PROSITE-ProRule" id="PRU00278"/>
    </source>
</evidence>
<dbReference type="EMBL" id="WWCJ01000019">
    <property type="protein sequence ID" value="MYN04689.1"/>
    <property type="molecule type" value="Genomic_DNA"/>
</dbReference>
<name>A0A6N9HMT1_9BURK</name>
<keyword evidence="5" id="KW-1185">Reference proteome</keyword>
<evidence type="ECO:0000313" key="5">
    <source>
        <dbReference type="Proteomes" id="UP000448575"/>
    </source>
</evidence>
<dbReference type="PROSITE" id="PS50198">
    <property type="entry name" value="PPIC_PPIASE_2"/>
    <property type="match status" value="1"/>
</dbReference>
<accession>A0A6N9HMT1</accession>
<dbReference type="SUPFAM" id="SSF54534">
    <property type="entry name" value="FKBP-like"/>
    <property type="match status" value="1"/>
</dbReference>
<comment type="caution">
    <text evidence="4">The sequence shown here is derived from an EMBL/GenBank/DDBJ whole genome shotgun (WGS) entry which is preliminary data.</text>
</comment>
<reference evidence="4 5" key="1">
    <citation type="submission" date="2019-12" db="EMBL/GenBank/DDBJ databases">
        <title>Novel species isolated from a subtropical stream in China.</title>
        <authorList>
            <person name="Lu H."/>
        </authorList>
    </citation>
    <scope>NUCLEOTIDE SEQUENCE [LARGE SCALE GENOMIC DNA]</scope>
    <source>
        <strain evidence="4 5">DS3</strain>
    </source>
</reference>
<dbReference type="GO" id="GO:0003755">
    <property type="term" value="F:peptidyl-prolyl cis-trans isomerase activity"/>
    <property type="evidence" value="ECO:0007669"/>
    <property type="project" value="UniProtKB-KW"/>
</dbReference>
<feature type="domain" description="PpiC" evidence="3">
    <location>
        <begin position="340"/>
        <end position="447"/>
    </location>
</feature>
<keyword evidence="2" id="KW-1133">Transmembrane helix</keyword>
<dbReference type="InterPro" id="IPR000297">
    <property type="entry name" value="PPIase_PpiC"/>
</dbReference>
<feature type="transmembrane region" description="Helical" evidence="2">
    <location>
        <begin position="284"/>
        <end position="303"/>
    </location>
</feature>
<evidence type="ECO:0000313" key="4">
    <source>
        <dbReference type="EMBL" id="MYN04689.1"/>
    </source>
</evidence>
<keyword evidence="2" id="KW-0472">Membrane</keyword>
<evidence type="ECO:0000256" key="2">
    <source>
        <dbReference type="SAM" id="Phobius"/>
    </source>
</evidence>
<dbReference type="Proteomes" id="UP000448575">
    <property type="component" value="Unassembled WGS sequence"/>
</dbReference>
<keyword evidence="1" id="KW-0413">Isomerase</keyword>
<dbReference type="Gene3D" id="3.10.50.40">
    <property type="match status" value="1"/>
</dbReference>